<dbReference type="InterPro" id="IPR026960">
    <property type="entry name" value="RVT-Znf"/>
</dbReference>
<keyword evidence="2" id="KW-0695">RNA-directed DNA polymerase</keyword>
<dbReference type="GO" id="GO:0003964">
    <property type="term" value="F:RNA-directed DNA polymerase activity"/>
    <property type="evidence" value="ECO:0007669"/>
    <property type="project" value="UniProtKB-KW"/>
</dbReference>
<sequence length="86" mass="10055">MQPVTLPNSSLSWVWIWKLKLPEKIKFLVWLACHNSVPTISLLNHRNIAPTATCSRCNLHVETFLHCVHDCHNSKNIWQHSRFNDP</sequence>
<dbReference type="EMBL" id="AC157894">
    <property type="protein sequence ID" value="ABN08698.1"/>
    <property type="molecule type" value="Genomic_DNA"/>
</dbReference>
<gene>
    <name evidence="2" type="ORF">MtrDRAFT_AC157894g40v2</name>
</gene>
<reference evidence="2" key="2">
    <citation type="submission" date="2007-03" db="EMBL/GenBank/DDBJ databases">
        <authorList>
            <consortium name="The International Medicago Genome Annotation Group"/>
        </authorList>
    </citation>
    <scope>NUCLEOTIDE SEQUENCE</scope>
</reference>
<keyword evidence="2" id="KW-0808">Transferase</keyword>
<reference evidence="2" key="1">
    <citation type="submission" date="2005-04" db="EMBL/GenBank/DDBJ databases">
        <authorList>
            <person name="Town C.D."/>
        </authorList>
    </citation>
    <scope>NUCLEOTIDE SEQUENCE</scope>
</reference>
<dbReference type="Pfam" id="PF13966">
    <property type="entry name" value="zf-RVT"/>
    <property type="match status" value="1"/>
</dbReference>
<name>A2Q4Z8_MEDTR</name>
<keyword evidence="2" id="KW-0548">Nucleotidyltransferase</keyword>
<accession>A2Q4Z8</accession>
<protein>
    <submittedName>
        <fullName evidence="2">RNA-directed DNA polymerase; Ribonuclease H, putative</fullName>
    </submittedName>
</protein>
<dbReference type="AlphaFoldDB" id="A2Q4Z8"/>
<evidence type="ECO:0000259" key="1">
    <source>
        <dbReference type="Pfam" id="PF13966"/>
    </source>
</evidence>
<organism evidence="2">
    <name type="scientific">Medicago truncatula</name>
    <name type="common">Barrel medic</name>
    <name type="synonym">Medicago tribuloides</name>
    <dbReference type="NCBI Taxonomy" id="3880"/>
    <lineage>
        <taxon>Eukaryota</taxon>
        <taxon>Viridiplantae</taxon>
        <taxon>Streptophyta</taxon>
        <taxon>Embryophyta</taxon>
        <taxon>Tracheophyta</taxon>
        <taxon>Spermatophyta</taxon>
        <taxon>Magnoliopsida</taxon>
        <taxon>eudicotyledons</taxon>
        <taxon>Gunneridae</taxon>
        <taxon>Pentapetalae</taxon>
        <taxon>rosids</taxon>
        <taxon>fabids</taxon>
        <taxon>Fabales</taxon>
        <taxon>Fabaceae</taxon>
        <taxon>Papilionoideae</taxon>
        <taxon>50 kb inversion clade</taxon>
        <taxon>NPAAA clade</taxon>
        <taxon>Hologalegina</taxon>
        <taxon>IRL clade</taxon>
        <taxon>Trifolieae</taxon>
        <taxon>Medicago</taxon>
    </lineage>
</organism>
<evidence type="ECO:0000313" key="2">
    <source>
        <dbReference type="EMBL" id="ABN08698.1"/>
    </source>
</evidence>
<proteinExistence type="predicted"/>
<feature type="domain" description="Reverse transcriptase zinc-binding" evidence="1">
    <location>
        <begin position="12"/>
        <end position="78"/>
    </location>
</feature>